<dbReference type="OrthoDB" id="8524475at2"/>
<feature type="coiled-coil region" evidence="2">
    <location>
        <begin position="147"/>
        <end position="216"/>
    </location>
</feature>
<proteinExistence type="inferred from homology"/>
<dbReference type="PANTHER" id="PTHR30469">
    <property type="entry name" value="MULTIDRUG RESISTANCE PROTEIN MDTA"/>
    <property type="match status" value="1"/>
</dbReference>
<evidence type="ECO:0000313" key="7">
    <source>
        <dbReference type="Proteomes" id="UP000260351"/>
    </source>
</evidence>
<sequence length="424" mass="46506">MGPRTTSTDKQEGGKQVSSDSGAVREDRRSGVIRTVLVCAALVAVAGVLLFVIFNTEPTARRDGAVRQSASLVDVTQGEFGTFRPTIEAMGTVRPAREISLGARVSGEIVEIGNSFVPGGYVDAGEVLVRIDDADYQVALQQSRSALDQAIADLEIERGERAAAEAEYRQFNRELPPEREALVLREPQGRAARANVEAARADVRQAELNVDRATVEAPFDAHVLGRAVNLGSQVSPGAALGRLVGLDTYWIEATVPVGQLQWLSVPDDDQPGSSVTVRNRNAWPMNVTRQGEVFRLIGELEGDTRLARILVAVDDPLARETEEDLPRLMLGEYVECRIEGRELSDVVRLNRDYIRENDTVWLMVDQRLVIQPVSILFEDERYAYIDEGLTAEDRVVTTRLATVQEGLRLRVDTDGDAAGEDIDA</sequence>
<dbReference type="SUPFAM" id="SSF111369">
    <property type="entry name" value="HlyD-like secretion proteins"/>
    <property type="match status" value="1"/>
</dbReference>
<evidence type="ECO:0000313" key="6">
    <source>
        <dbReference type="EMBL" id="RFF30681.1"/>
    </source>
</evidence>
<comment type="similarity">
    <text evidence="1">Belongs to the membrane fusion protein (MFP) (TC 8.A.1) family.</text>
</comment>
<dbReference type="GO" id="GO:0015562">
    <property type="term" value="F:efflux transmembrane transporter activity"/>
    <property type="evidence" value="ECO:0007669"/>
    <property type="project" value="TreeGrafter"/>
</dbReference>
<dbReference type="Gene3D" id="2.40.50.100">
    <property type="match status" value="1"/>
</dbReference>
<reference evidence="6 7" key="1">
    <citation type="submission" date="2018-08" db="EMBL/GenBank/DDBJ databases">
        <title>Wenzhouxiangella salilacus sp. nov., a novel bacterium isolated from a saline lake in Xinjiang Province, China.</title>
        <authorList>
            <person name="Han S."/>
        </authorList>
    </citation>
    <scope>NUCLEOTIDE SEQUENCE [LARGE SCALE GENOMIC DNA]</scope>
    <source>
        <strain evidence="6 7">XDB06</strain>
    </source>
</reference>
<feature type="region of interest" description="Disordered" evidence="3">
    <location>
        <begin position="1"/>
        <end position="24"/>
    </location>
</feature>
<gene>
    <name evidence="6" type="ORF">DZC52_07040</name>
</gene>
<dbReference type="Pfam" id="PF25917">
    <property type="entry name" value="BSH_RND"/>
    <property type="match status" value="1"/>
</dbReference>
<dbReference type="Gene3D" id="2.40.420.20">
    <property type="match status" value="1"/>
</dbReference>
<dbReference type="GO" id="GO:1990281">
    <property type="term" value="C:efflux pump complex"/>
    <property type="evidence" value="ECO:0007669"/>
    <property type="project" value="TreeGrafter"/>
</dbReference>
<dbReference type="Gene3D" id="2.40.30.170">
    <property type="match status" value="1"/>
</dbReference>
<accession>A0A3E1K9B7</accession>
<feature type="transmembrane region" description="Helical" evidence="4">
    <location>
        <begin position="35"/>
        <end position="54"/>
    </location>
</feature>
<organism evidence="6 7">
    <name type="scientific">Wenzhouxiangella sediminis</name>
    <dbReference type="NCBI Taxonomy" id="1792836"/>
    <lineage>
        <taxon>Bacteria</taxon>
        <taxon>Pseudomonadati</taxon>
        <taxon>Pseudomonadota</taxon>
        <taxon>Gammaproteobacteria</taxon>
        <taxon>Chromatiales</taxon>
        <taxon>Wenzhouxiangellaceae</taxon>
        <taxon>Wenzhouxiangella</taxon>
    </lineage>
</organism>
<evidence type="ECO:0000256" key="1">
    <source>
        <dbReference type="ARBA" id="ARBA00009477"/>
    </source>
</evidence>
<keyword evidence="4" id="KW-0812">Transmembrane</keyword>
<evidence type="ECO:0000259" key="5">
    <source>
        <dbReference type="Pfam" id="PF25917"/>
    </source>
</evidence>
<feature type="domain" description="Multidrug resistance protein MdtA-like barrel-sandwich hybrid" evidence="5">
    <location>
        <begin position="98"/>
        <end position="240"/>
    </location>
</feature>
<dbReference type="Gene3D" id="1.10.287.470">
    <property type="entry name" value="Helix hairpin bin"/>
    <property type="match status" value="1"/>
</dbReference>
<dbReference type="AlphaFoldDB" id="A0A3E1K9B7"/>
<dbReference type="InterPro" id="IPR006143">
    <property type="entry name" value="RND_pump_MFP"/>
</dbReference>
<protein>
    <submittedName>
        <fullName evidence="6">Efflux RND transporter periplasmic adaptor subunit</fullName>
    </submittedName>
</protein>
<comment type="caution">
    <text evidence="6">The sequence shown here is derived from an EMBL/GenBank/DDBJ whole genome shotgun (WGS) entry which is preliminary data.</text>
</comment>
<keyword evidence="2" id="KW-0175">Coiled coil</keyword>
<name>A0A3E1K9B7_9GAMM</name>
<evidence type="ECO:0000256" key="4">
    <source>
        <dbReference type="SAM" id="Phobius"/>
    </source>
</evidence>
<dbReference type="NCBIfam" id="TIGR01730">
    <property type="entry name" value="RND_mfp"/>
    <property type="match status" value="1"/>
</dbReference>
<keyword evidence="4" id="KW-0472">Membrane</keyword>
<dbReference type="InterPro" id="IPR058625">
    <property type="entry name" value="MdtA-like_BSH"/>
</dbReference>
<keyword evidence="4" id="KW-1133">Transmembrane helix</keyword>
<dbReference type="EMBL" id="QUZK01000033">
    <property type="protein sequence ID" value="RFF30681.1"/>
    <property type="molecule type" value="Genomic_DNA"/>
</dbReference>
<dbReference type="PANTHER" id="PTHR30469:SF12">
    <property type="entry name" value="MULTIDRUG RESISTANCE PROTEIN MDTA"/>
    <property type="match status" value="1"/>
</dbReference>
<evidence type="ECO:0000256" key="3">
    <source>
        <dbReference type="SAM" id="MobiDB-lite"/>
    </source>
</evidence>
<dbReference type="Proteomes" id="UP000260351">
    <property type="component" value="Unassembled WGS sequence"/>
</dbReference>
<evidence type="ECO:0000256" key="2">
    <source>
        <dbReference type="SAM" id="Coils"/>
    </source>
</evidence>
<keyword evidence="7" id="KW-1185">Reference proteome</keyword>